<evidence type="ECO:0000313" key="4">
    <source>
        <dbReference type="Proteomes" id="UP001279681"/>
    </source>
</evidence>
<keyword evidence="1" id="KW-0812">Transmembrane</keyword>
<name>A0ABU4WEH4_9FUSO</name>
<dbReference type="InterPro" id="IPR018649">
    <property type="entry name" value="SHOCT"/>
</dbReference>
<evidence type="ECO:0000259" key="2">
    <source>
        <dbReference type="Pfam" id="PF09851"/>
    </source>
</evidence>
<protein>
    <submittedName>
        <fullName evidence="3">SHOCT domain-containing protein</fullName>
    </submittedName>
</protein>
<keyword evidence="4" id="KW-1185">Reference proteome</keyword>
<dbReference type="Proteomes" id="UP001279681">
    <property type="component" value="Unassembled WGS sequence"/>
</dbReference>
<accession>A0ABU4WEH4</accession>
<dbReference type="RefSeq" id="WP_320314186.1">
    <property type="nucleotide sequence ID" value="NZ_JAVIKH010000014.1"/>
</dbReference>
<feature type="domain" description="SHOCT" evidence="2">
    <location>
        <begin position="35"/>
        <end position="61"/>
    </location>
</feature>
<dbReference type="EMBL" id="JAVIKH010000014">
    <property type="protein sequence ID" value="MDX8336805.1"/>
    <property type="molecule type" value="Genomic_DNA"/>
</dbReference>
<proteinExistence type="predicted"/>
<sequence>MFGGVFFIIIVVIAILFFSKNGNNFGNFTQTKQDTALELLKKRYAKGEITKEEYEKIKKDLENN</sequence>
<organism evidence="3 4">
    <name type="scientific">Candidatus Cetobacterium colombiensis</name>
    <dbReference type="NCBI Taxonomy" id="3073100"/>
    <lineage>
        <taxon>Bacteria</taxon>
        <taxon>Fusobacteriati</taxon>
        <taxon>Fusobacteriota</taxon>
        <taxon>Fusobacteriia</taxon>
        <taxon>Fusobacteriales</taxon>
        <taxon>Fusobacteriaceae</taxon>
        <taxon>Cetobacterium</taxon>
    </lineage>
</organism>
<evidence type="ECO:0000313" key="3">
    <source>
        <dbReference type="EMBL" id="MDX8336805.1"/>
    </source>
</evidence>
<reference evidence="4" key="1">
    <citation type="submission" date="2023-07" db="EMBL/GenBank/DDBJ databases">
        <authorList>
            <person name="Colorado M.A."/>
            <person name="Villamil L.M."/>
            <person name="Melo J.F."/>
            <person name="Rodriguez J.A."/>
            <person name="Ruiz R.Y."/>
        </authorList>
    </citation>
    <scope>NUCLEOTIDE SEQUENCE [LARGE SCALE GENOMIC DNA]</scope>
    <source>
        <strain evidence="4">C33</strain>
    </source>
</reference>
<keyword evidence="1" id="KW-0472">Membrane</keyword>
<gene>
    <name evidence="3" type="ORF">RFV38_09920</name>
</gene>
<keyword evidence="1" id="KW-1133">Transmembrane helix</keyword>
<dbReference type="Pfam" id="PF09851">
    <property type="entry name" value="SHOCT"/>
    <property type="match status" value="1"/>
</dbReference>
<feature type="transmembrane region" description="Helical" evidence="1">
    <location>
        <begin position="6"/>
        <end position="23"/>
    </location>
</feature>
<comment type="caution">
    <text evidence="3">The sequence shown here is derived from an EMBL/GenBank/DDBJ whole genome shotgun (WGS) entry which is preliminary data.</text>
</comment>
<evidence type="ECO:0000256" key="1">
    <source>
        <dbReference type="SAM" id="Phobius"/>
    </source>
</evidence>